<keyword evidence="3 7" id="KW-0812">Transmembrane</keyword>
<evidence type="ECO:0000259" key="8">
    <source>
        <dbReference type="PROSITE" id="PS50850"/>
    </source>
</evidence>
<feature type="transmembrane region" description="Helical" evidence="7">
    <location>
        <begin position="311"/>
        <end position="327"/>
    </location>
</feature>
<feature type="transmembrane region" description="Helical" evidence="7">
    <location>
        <begin position="170"/>
        <end position="192"/>
    </location>
</feature>
<feature type="domain" description="Major facilitator superfamily (MFS) profile" evidence="8">
    <location>
        <begin position="44"/>
        <end position="458"/>
    </location>
</feature>
<feature type="transmembrane region" description="Helical" evidence="7">
    <location>
        <begin position="136"/>
        <end position="158"/>
    </location>
</feature>
<feature type="transmembrane region" description="Helical" evidence="7">
    <location>
        <begin position="204"/>
        <end position="224"/>
    </location>
</feature>
<reference evidence="9 10" key="1">
    <citation type="submission" date="2024-01" db="EMBL/GenBank/DDBJ databases">
        <authorList>
            <person name="Allen C."/>
            <person name="Tagirdzhanova G."/>
        </authorList>
    </citation>
    <scope>NUCLEOTIDE SEQUENCE [LARGE SCALE GENOMIC DNA]</scope>
</reference>
<dbReference type="Gene3D" id="1.20.1250.20">
    <property type="entry name" value="MFS general substrate transporter like domains"/>
    <property type="match status" value="2"/>
</dbReference>
<dbReference type="EMBL" id="CAWUHC010000097">
    <property type="protein sequence ID" value="CAK7231728.1"/>
    <property type="molecule type" value="Genomic_DNA"/>
</dbReference>
<dbReference type="PROSITE" id="PS50850">
    <property type="entry name" value="MFS"/>
    <property type="match status" value="1"/>
</dbReference>
<feature type="region of interest" description="Disordered" evidence="6">
    <location>
        <begin position="463"/>
        <end position="486"/>
    </location>
</feature>
<feature type="transmembrane region" description="Helical" evidence="7">
    <location>
        <begin position="365"/>
        <end position="387"/>
    </location>
</feature>
<dbReference type="SUPFAM" id="SSF103473">
    <property type="entry name" value="MFS general substrate transporter"/>
    <property type="match status" value="1"/>
</dbReference>
<dbReference type="PANTHER" id="PTHR43791">
    <property type="entry name" value="PERMEASE-RELATED"/>
    <property type="match status" value="1"/>
</dbReference>
<evidence type="ECO:0000256" key="6">
    <source>
        <dbReference type="SAM" id="MobiDB-lite"/>
    </source>
</evidence>
<evidence type="ECO:0000256" key="2">
    <source>
        <dbReference type="ARBA" id="ARBA00022448"/>
    </source>
</evidence>
<name>A0ABP0CIG2_9PEZI</name>
<evidence type="ECO:0000256" key="5">
    <source>
        <dbReference type="ARBA" id="ARBA00023136"/>
    </source>
</evidence>
<protein>
    <recommendedName>
        <fullName evidence="8">Major facilitator superfamily (MFS) profile domain-containing protein</fullName>
    </recommendedName>
</protein>
<dbReference type="InterPro" id="IPR036259">
    <property type="entry name" value="MFS_trans_sf"/>
</dbReference>
<feature type="transmembrane region" description="Helical" evidence="7">
    <location>
        <begin position="112"/>
        <end position="129"/>
    </location>
</feature>
<comment type="caution">
    <text evidence="9">The sequence shown here is derived from an EMBL/GenBank/DDBJ whole genome shotgun (WGS) entry which is preliminary data.</text>
</comment>
<feature type="transmembrane region" description="Helical" evidence="7">
    <location>
        <begin position="432"/>
        <end position="452"/>
    </location>
</feature>
<dbReference type="PANTHER" id="PTHR43791:SF50">
    <property type="entry name" value="TRANSPORTER, PUTATIVE (AFU_ORTHOLOGUE AFUA_2G00840)-RELATED"/>
    <property type="match status" value="1"/>
</dbReference>
<organism evidence="9 10">
    <name type="scientific">Sporothrix bragantina</name>
    <dbReference type="NCBI Taxonomy" id="671064"/>
    <lineage>
        <taxon>Eukaryota</taxon>
        <taxon>Fungi</taxon>
        <taxon>Dikarya</taxon>
        <taxon>Ascomycota</taxon>
        <taxon>Pezizomycotina</taxon>
        <taxon>Sordariomycetes</taxon>
        <taxon>Sordariomycetidae</taxon>
        <taxon>Ophiostomatales</taxon>
        <taxon>Ophiostomataceae</taxon>
        <taxon>Sporothrix</taxon>
    </lineage>
</organism>
<evidence type="ECO:0000313" key="9">
    <source>
        <dbReference type="EMBL" id="CAK7231728.1"/>
    </source>
</evidence>
<dbReference type="InterPro" id="IPR020846">
    <property type="entry name" value="MFS_dom"/>
</dbReference>
<sequence length="486" mass="53530">MDPSTQKELHDASLAEIDTGDADTAAIFDPQVVKRLKRKVDFILLPLLTVAYLLNSLDRSNLSNAYTAGLSKDLGLVGNQYNQILTYYAIPLVVFGPVVTVLTRLLGARWTIGSMLLVFGAASLASGFVKDFKGMVVCRVFVGAFEAGFLASVIYYLSTWYTRRELASRIGIFYAALVASSAFGGLFAYGMFQIKNEKYFRWSYLFFLEGGLTMAWALVIYIAMPSSPQTAWFLNQNEKIVAQQRLEQDSISSSLESTKFRWKEALSEFTTLHGYIRLCLSFVGGTVLTSNANFLAIVVQRLGYSVVKTNLYTVAPALVGAVVLVTFCKSSDHFHERGFHQAAASVLSLVGYIILATVSSTNTAVLYFAMFLCTMGAYPTTPIGAAWTVDNIPNLNARAMTSGLFVAVGNCGGLLSSNIYYKREAPRYMTCLVVNIVMSAILVVASALYTMWMRWENRRRNQTYGPGATSTEGVASSRDPRFRFAT</sequence>
<feature type="transmembrane region" description="Helical" evidence="7">
    <location>
        <begin position="275"/>
        <end position="299"/>
    </location>
</feature>
<evidence type="ECO:0000256" key="1">
    <source>
        <dbReference type="ARBA" id="ARBA00004141"/>
    </source>
</evidence>
<dbReference type="Pfam" id="PF07690">
    <property type="entry name" value="MFS_1"/>
    <property type="match status" value="1"/>
</dbReference>
<evidence type="ECO:0000256" key="7">
    <source>
        <dbReference type="SAM" id="Phobius"/>
    </source>
</evidence>
<feature type="transmembrane region" description="Helical" evidence="7">
    <location>
        <begin position="339"/>
        <end position="358"/>
    </location>
</feature>
<proteinExistence type="predicted"/>
<dbReference type="Proteomes" id="UP001642406">
    <property type="component" value="Unassembled WGS sequence"/>
</dbReference>
<keyword evidence="4 7" id="KW-1133">Transmembrane helix</keyword>
<gene>
    <name evidence="9" type="ORF">SBRCBS47491_008029</name>
</gene>
<evidence type="ECO:0000313" key="10">
    <source>
        <dbReference type="Proteomes" id="UP001642406"/>
    </source>
</evidence>
<comment type="subcellular location">
    <subcellularLocation>
        <location evidence="1">Membrane</location>
        <topology evidence="1">Multi-pass membrane protein</topology>
    </subcellularLocation>
</comment>
<evidence type="ECO:0000256" key="3">
    <source>
        <dbReference type="ARBA" id="ARBA00022692"/>
    </source>
</evidence>
<dbReference type="InterPro" id="IPR011701">
    <property type="entry name" value="MFS"/>
</dbReference>
<keyword evidence="10" id="KW-1185">Reference proteome</keyword>
<keyword evidence="2" id="KW-0813">Transport</keyword>
<accession>A0ABP0CIG2</accession>
<feature type="compositionally biased region" description="Polar residues" evidence="6">
    <location>
        <begin position="463"/>
        <end position="474"/>
    </location>
</feature>
<evidence type="ECO:0000256" key="4">
    <source>
        <dbReference type="ARBA" id="ARBA00022989"/>
    </source>
</evidence>
<feature type="transmembrane region" description="Helical" evidence="7">
    <location>
        <begin position="85"/>
        <end position="106"/>
    </location>
</feature>
<keyword evidence="5 7" id="KW-0472">Membrane</keyword>
<feature type="transmembrane region" description="Helical" evidence="7">
    <location>
        <begin position="399"/>
        <end position="420"/>
    </location>
</feature>